<keyword evidence="10 12" id="KW-0413">Isomerase</keyword>
<evidence type="ECO:0000256" key="7">
    <source>
        <dbReference type="ARBA" id="ARBA00022833"/>
    </source>
</evidence>
<dbReference type="PATRIC" id="fig|1191523.3.peg.732"/>
<dbReference type="FunFam" id="3.40.50.300:FF:000489">
    <property type="entry name" value="Primosome assembly protein PriA"/>
    <property type="match status" value="1"/>
</dbReference>
<protein>
    <recommendedName>
        <fullName evidence="12">Replication restart protein PriA</fullName>
    </recommendedName>
    <alternativeName>
        <fullName evidence="12">ATP-dependent DNA helicase PriA</fullName>
        <ecNumber evidence="12">5.6.2.4</ecNumber>
    </alternativeName>
    <alternativeName>
        <fullName evidence="12">DNA 3'-5' helicase PriA</fullName>
    </alternativeName>
</protein>
<dbReference type="GO" id="GO:0016887">
    <property type="term" value="F:ATP hydrolysis activity"/>
    <property type="evidence" value="ECO:0007669"/>
    <property type="project" value="RHEA"/>
</dbReference>
<evidence type="ECO:0000256" key="4">
    <source>
        <dbReference type="ARBA" id="ARBA00022741"/>
    </source>
</evidence>
<evidence type="ECO:0000313" key="16">
    <source>
        <dbReference type="Proteomes" id="UP000009011"/>
    </source>
</evidence>
<feature type="binding site" evidence="12">
    <location>
        <position position="556"/>
    </location>
    <ligand>
        <name>Zn(2+)</name>
        <dbReference type="ChEBI" id="CHEBI:29105"/>
        <label>2</label>
    </ligand>
</feature>
<keyword evidence="9 12" id="KW-0238">DNA-binding</keyword>
<dbReference type="InterPro" id="IPR041222">
    <property type="entry name" value="PriA_3primeBD"/>
</dbReference>
<dbReference type="GO" id="GO:0008270">
    <property type="term" value="F:zinc ion binding"/>
    <property type="evidence" value="ECO:0007669"/>
    <property type="project" value="UniProtKB-UniRule"/>
</dbReference>
<dbReference type="eggNOG" id="COG1198">
    <property type="taxonomic scope" value="Bacteria"/>
</dbReference>
<feature type="binding site" evidence="12">
    <location>
        <position position="569"/>
    </location>
    <ligand>
        <name>Zn(2+)</name>
        <dbReference type="ChEBI" id="CHEBI:29105"/>
        <label>1</label>
    </ligand>
</feature>
<dbReference type="Proteomes" id="UP000009011">
    <property type="component" value="Chromosome"/>
</dbReference>
<dbReference type="Pfam" id="PF00270">
    <property type="entry name" value="DEAD"/>
    <property type="match status" value="1"/>
</dbReference>
<dbReference type="HAMAP" id="MF_00983">
    <property type="entry name" value="PriA"/>
    <property type="match status" value="1"/>
</dbReference>
<evidence type="ECO:0000256" key="3">
    <source>
        <dbReference type="ARBA" id="ARBA00022723"/>
    </source>
</evidence>
<dbReference type="GO" id="GO:0005524">
    <property type="term" value="F:ATP binding"/>
    <property type="evidence" value="ECO:0007669"/>
    <property type="project" value="UniProtKB-UniRule"/>
</dbReference>
<dbReference type="Gene3D" id="3.40.50.300">
    <property type="entry name" value="P-loop containing nucleotide triphosphate hydrolases"/>
    <property type="match status" value="2"/>
</dbReference>
<dbReference type="GO" id="GO:0006270">
    <property type="term" value="P:DNA replication initiation"/>
    <property type="evidence" value="ECO:0007669"/>
    <property type="project" value="TreeGrafter"/>
</dbReference>
<organism evidence="15 16">
    <name type="scientific">Melioribacter roseus (strain DSM 23840 / JCM 17771 / VKM B-2668 / P3M-2)</name>
    <dbReference type="NCBI Taxonomy" id="1191523"/>
    <lineage>
        <taxon>Bacteria</taxon>
        <taxon>Pseudomonadati</taxon>
        <taxon>Ignavibacteriota</taxon>
        <taxon>Ignavibacteria</taxon>
        <taxon>Ignavibacteriales</taxon>
        <taxon>Melioribacteraceae</taxon>
        <taxon>Melioribacter</taxon>
    </lineage>
</organism>
<keyword evidence="4 12" id="KW-0547">Nucleotide-binding</keyword>
<dbReference type="InterPro" id="IPR042115">
    <property type="entry name" value="PriA_3primeBD_sf"/>
</dbReference>
<dbReference type="Gene3D" id="3.40.1440.60">
    <property type="entry name" value="PriA, 3(prime) DNA-binding domain"/>
    <property type="match status" value="1"/>
</dbReference>
<evidence type="ECO:0000256" key="11">
    <source>
        <dbReference type="ARBA" id="ARBA00048988"/>
    </source>
</evidence>
<gene>
    <name evidence="12" type="primary">priA</name>
    <name evidence="15" type="ordered locus">MROS_0700</name>
</gene>
<dbReference type="EC" id="5.6.2.4" evidence="12"/>
<dbReference type="HOGENOM" id="CLU_013353_3_1_10"/>
<dbReference type="NCBIfam" id="NF004066">
    <property type="entry name" value="PRK05580.1-3"/>
    <property type="match status" value="1"/>
</dbReference>
<name>I6ZY55_MELRP</name>
<dbReference type="Pfam" id="PF18319">
    <property type="entry name" value="Zn_ribbon_PriA"/>
    <property type="match status" value="1"/>
</dbReference>
<evidence type="ECO:0000259" key="14">
    <source>
        <dbReference type="PROSITE" id="PS51194"/>
    </source>
</evidence>
<keyword evidence="7 12" id="KW-0862">Zinc</keyword>
<evidence type="ECO:0000259" key="13">
    <source>
        <dbReference type="PROSITE" id="PS51192"/>
    </source>
</evidence>
<comment type="catalytic activity">
    <reaction evidence="12">
        <text>Couples ATP hydrolysis with the unwinding of duplex DNA by translocating in the 3'-5' direction.</text>
        <dbReference type="EC" id="5.6.2.4"/>
    </reaction>
</comment>
<dbReference type="RefSeq" id="WP_014855379.1">
    <property type="nucleotide sequence ID" value="NC_018178.1"/>
</dbReference>
<evidence type="ECO:0000256" key="1">
    <source>
        <dbReference type="ARBA" id="ARBA00022515"/>
    </source>
</evidence>
<comment type="catalytic activity">
    <reaction evidence="11 12">
        <text>ATP + H2O = ADP + phosphate + H(+)</text>
        <dbReference type="Rhea" id="RHEA:13065"/>
        <dbReference type="ChEBI" id="CHEBI:15377"/>
        <dbReference type="ChEBI" id="CHEBI:15378"/>
        <dbReference type="ChEBI" id="CHEBI:30616"/>
        <dbReference type="ChEBI" id="CHEBI:43474"/>
        <dbReference type="ChEBI" id="CHEBI:456216"/>
        <dbReference type="EC" id="5.6.2.4"/>
    </reaction>
</comment>
<comment type="function">
    <text evidence="12">Initiates the restart of stalled replication forks, which reloads the replicative helicase on sites other than the origin of replication. Recognizes and binds to abandoned replication forks and remodels them to uncover a helicase loading site. Promotes assembly of the primosome at these replication forks.</text>
</comment>
<feature type="binding site" evidence="12">
    <location>
        <position position="566"/>
    </location>
    <ligand>
        <name>Zn(2+)</name>
        <dbReference type="ChEBI" id="CHEBI:29105"/>
        <label>1</label>
    </ligand>
</feature>
<dbReference type="InterPro" id="IPR041236">
    <property type="entry name" value="PriA_C"/>
</dbReference>
<keyword evidence="6 12" id="KW-0347">Helicase</keyword>
<dbReference type="GO" id="GO:0043138">
    <property type="term" value="F:3'-5' DNA helicase activity"/>
    <property type="evidence" value="ECO:0007669"/>
    <property type="project" value="UniProtKB-EC"/>
</dbReference>
<dbReference type="Pfam" id="PF17764">
    <property type="entry name" value="PriA_3primeBD"/>
    <property type="match status" value="1"/>
</dbReference>
<evidence type="ECO:0000256" key="5">
    <source>
        <dbReference type="ARBA" id="ARBA00022801"/>
    </source>
</evidence>
<dbReference type="PANTHER" id="PTHR30580">
    <property type="entry name" value="PRIMOSOMAL PROTEIN N"/>
    <property type="match status" value="1"/>
</dbReference>
<reference evidence="15 16" key="1">
    <citation type="journal article" date="2013" name="PLoS ONE">
        <title>Genomic analysis of Melioribacter roseus, facultatively anaerobic organotrophic bacterium representing a novel deep lineage within Bacteriodetes/Chlorobi group.</title>
        <authorList>
            <person name="Kadnikov V.V."/>
            <person name="Mardanov A.V."/>
            <person name="Podosokorskaya O.A."/>
            <person name="Gavrilov S.N."/>
            <person name="Kublanov I.V."/>
            <person name="Beletsky A.V."/>
            <person name="Bonch-Osmolovskaya E.A."/>
            <person name="Ravin N.V."/>
        </authorList>
    </citation>
    <scope>NUCLEOTIDE SEQUENCE [LARGE SCALE GENOMIC DNA]</scope>
    <source>
        <strain evidence="16">JCM 17771 / P3M-2</strain>
    </source>
</reference>
<dbReference type="GO" id="GO:0006269">
    <property type="term" value="P:DNA replication, synthesis of primer"/>
    <property type="evidence" value="ECO:0007669"/>
    <property type="project" value="UniProtKB-KW"/>
</dbReference>
<keyword evidence="5 12" id="KW-0378">Hydrolase</keyword>
<dbReference type="CDD" id="cd18804">
    <property type="entry name" value="SF2_C_priA"/>
    <property type="match status" value="1"/>
</dbReference>
<dbReference type="SUPFAM" id="SSF52540">
    <property type="entry name" value="P-loop containing nucleoside triphosphate hydrolases"/>
    <property type="match status" value="2"/>
</dbReference>
<dbReference type="InterPro" id="IPR014001">
    <property type="entry name" value="Helicase_ATP-bd"/>
</dbReference>
<evidence type="ECO:0000313" key="15">
    <source>
        <dbReference type="EMBL" id="AFN73943.1"/>
    </source>
</evidence>
<dbReference type="PANTHER" id="PTHR30580:SF0">
    <property type="entry name" value="PRIMOSOMAL PROTEIN N"/>
    <property type="match status" value="1"/>
</dbReference>
<dbReference type="AlphaFoldDB" id="I6ZY55"/>
<feature type="binding site" evidence="12">
    <location>
        <position position="529"/>
    </location>
    <ligand>
        <name>Zn(2+)</name>
        <dbReference type="ChEBI" id="CHEBI:29105"/>
        <label>1</label>
    </ligand>
</feature>
<dbReference type="PROSITE" id="PS51194">
    <property type="entry name" value="HELICASE_CTER"/>
    <property type="match status" value="1"/>
</dbReference>
<dbReference type="SMART" id="SM00487">
    <property type="entry name" value="DEXDc"/>
    <property type="match status" value="1"/>
</dbReference>
<feature type="binding site" evidence="12">
    <location>
        <position position="535"/>
    </location>
    <ligand>
        <name>Zn(2+)</name>
        <dbReference type="ChEBI" id="CHEBI:29105"/>
        <label>2</label>
    </ligand>
</feature>
<keyword evidence="3 12" id="KW-0479">Metal-binding</keyword>
<keyword evidence="1 12" id="KW-0639">Primosome</keyword>
<feature type="binding site" evidence="12">
    <location>
        <position position="526"/>
    </location>
    <ligand>
        <name>Zn(2+)</name>
        <dbReference type="ChEBI" id="CHEBI:29105"/>
        <label>1</label>
    </ligand>
</feature>
<feature type="domain" description="Helicase ATP-binding" evidence="13">
    <location>
        <begin position="296"/>
        <end position="463"/>
    </location>
</feature>
<dbReference type="STRING" id="1191523.MROS_0700"/>
<dbReference type="EMBL" id="CP003557">
    <property type="protein sequence ID" value="AFN73943.1"/>
    <property type="molecule type" value="Genomic_DNA"/>
</dbReference>
<dbReference type="KEGG" id="mro:MROS_0700"/>
<dbReference type="InterPro" id="IPR005259">
    <property type="entry name" value="PriA"/>
</dbReference>
<evidence type="ECO:0000256" key="8">
    <source>
        <dbReference type="ARBA" id="ARBA00022840"/>
    </source>
</evidence>
<dbReference type="Pfam" id="PF00271">
    <property type="entry name" value="Helicase_C"/>
    <property type="match status" value="1"/>
</dbReference>
<dbReference type="InterPro" id="IPR027417">
    <property type="entry name" value="P-loop_NTPase"/>
</dbReference>
<evidence type="ECO:0000256" key="10">
    <source>
        <dbReference type="ARBA" id="ARBA00023235"/>
    </source>
</evidence>
<keyword evidence="16" id="KW-1185">Reference proteome</keyword>
<feature type="binding site" evidence="12">
    <location>
        <position position="553"/>
    </location>
    <ligand>
        <name>Zn(2+)</name>
        <dbReference type="ChEBI" id="CHEBI:29105"/>
        <label>2</label>
    </ligand>
</feature>
<dbReference type="GO" id="GO:0006310">
    <property type="term" value="P:DNA recombination"/>
    <property type="evidence" value="ECO:0007669"/>
    <property type="project" value="InterPro"/>
</dbReference>
<dbReference type="NCBIfam" id="TIGR00595">
    <property type="entry name" value="priA"/>
    <property type="match status" value="1"/>
</dbReference>
<dbReference type="GO" id="GO:0006302">
    <property type="term" value="P:double-strand break repair"/>
    <property type="evidence" value="ECO:0007669"/>
    <property type="project" value="InterPro"/>
</dbReference>
<comment type="cofactor">
    <cofactor evidence="12">
        <name>Zn(2+)</name>
        <dbReference type="ChEBI" id="CHEBI:29105"/>
    </cofactor>
    <text evidence="12">Binds 2 zinc ions per subunit.</text>
</comment>
<evidence type="ECO:0000256" key="9">
    <source>
        <dbReference type="ARBA" id="ARBA00023125"/>
    </source>
</evidence>
<keyword evidence="2 12" id="KW-0235">DNA replication</keyword>
<comment type="similarity">
    <text evidence="12">Belongs to the helicase family. PriA subfamily.</text>
</comment>
<comment type="subunit">
    <text evidence="12">Component of the replication restart primosome.</text>
</comment>
<keyword evidence="8 12" id="KW-0067">ATP-binding</keyword>
<accession>I6ZY55</accession>
<dbReference type="GO" id="GO:0003677">
    <property type="term" value="F:DNA binding"/>
    <property type="evidence" value="ECO:0007669"/>
    <property type="project" value="UniProtKB-UniRule"/>
</dbReference>
<feature type="binding site" evidence="12">
    <location>
        <position position="538"/>
    </location>
    <ligand>
        <name>Zn(2+)</name>
        <dbReference type="ChEBI" id="CHEBI:29105"/>
        <label>2</label>
    </ligand>
</feature>
<evidence type="ECO:0000256" key="6">
    <source>
        <dbReference type="ARBA" id="ARBA00022806"/>
    </source>
</evidence>
<dbReference type="OrthoDB" id="9759544at2"/>
<evidence type="ECO:0000256" key="2">
    <source>
        <dbReference type="ARBA" id="ARBA00022705"/>
    </source>
</evidence>
<dbReference type="SMART" id="SM00490">
    <property type="entry name" value="HELICc"/>
    <property type="match status" value="1"/>
</dbReference>
<dbReference type="Pfam" id="PF18074">
    <property type="entry name" value="PriA_C"/>
    <property type="match status" value="1"/>
</dbReference>
<dbReference type="InterPro" id="IPR011545">
    <property type="entry name" value="DEAD/DEAH_box_helicase_dom"/>
</dbReference>
<dbReference type="FunFam" id="3.40.1440.60:FF:000001">
    <property type="entry name" value="Primosomal protein N"/>
    <property type="match status" value="1"/>
</dbReference>
<dbReference type="CDD" id="cd17929">
    <property type="entry name" value="DEXHc_priA"/>
    <property type="match status" value="1"/>
</dbReference>
<dbReference type="PROSITE" id="PS51192">
    <property type="entry name" value="HELICASE_ATP_BIND_1"/>
    <property type="match status" value="1"/>
</dbReference>
<proteinExistence type="inferred from homology"/>
<dbReference type="InterPro" id="IPR001650">
    <property type="entry name" value="Helicase_C-like"/>
</dbReference>
<feature type="domain" description="Helicase C-terminal" evidence="14">
    <location>
        <begin position="561"/>
        <end position="715"/>
    </location>
</feature>
<dbReference type="InterPro" id="IPR040498">
    <property type="entry name" value="PriA_CRR"/>
</dbReference>
<evidence type="ECO:0000256" key="12">
    <source>
        <dbReference type="HAMAP-Rule" id="MF_00983"/>
    </source>
</evidence>
<dbReference type="GO" id="GO:1990077">
    <property type="term" value="C:primosome complex"/>
    <property type="evidence" value="ECO:0007669"/>
    <property type="project" value="UniProtKB-UniRule"/>
</dbReference>
<sequence>MYAQIVFPLPFRNSFTYSVPRLLEKDVKIGTRVVVPFGRRVLTGFIIALSESIDESSSGLADKSKIKSIRDILDDQPIFDSKMLEFYRWMSDYYLCSLGEALKTIVPYGTDVESKRKIVSDTEICRSLLAGEKNKNSLKAKILSALAEKELINISYLQKIIKNKNVYSILRDLEDAGAITILNEIADAKVRVKKARYVRIALPREAIYDLMPEIERAAPKQMLILLELLSSAEDKPAAEILKKTGSSSSALNGLVSKGIVEIYEKEIERTFKENYAEEMKDIVLSVNQRKAVEELKKSNGKFDVFLLYGVTGSGKTQVYIEIADEVVKSGKNVIILVPEISLTPQITTRFYNKFNDKIAVFHSRMSLGERYDTWRGILSGKYSIVIGPRSALFVPLKNLGLIVVDEEHDQSYKQSDMTPKYNARDAAVMLAKFNDCPVVLGSATPSIESMYNAQSGKYKLIELPERIDNAKLPEIKLVDVTIEKKKKKIEGIFSNLLLDEIGKRLEKKENVIILQNRRGFATQVYCDDCGEVITCTDCTVSMVHHISKNILQCHYCGNSMPVPKACPVCGSVSLKFFGTGTQRVEDELAFYFPNAKIERVDSDSISRKGALSEILNDFRNGRIDILVGTQMLSKGLDFSNVTLVGVVSAETSLWIPDFRADERTFQLLTQVSGRAGRSDKKGEVIIQTQNSKNFIFRKVIDNDYYGFYNEELELRRKGEYPPFTRIALVEIKDKNERRARAAANDFHKYLAMHKKTINISPPNEAIIYKIKGFYRYQILARSFRNQDPAGRLLRSAIFDALTEFNRLSRHKNITLIVDIDPQSIL</sequence>